<evidence type="ECO:0000313" key="2">
    <source>
        <dbReference type="Proteomes" id="UP001277183"/>
    </source>
</evidence>
<gene>
    <name evidence="1" type="ORF">SJS77_00305</name>
</gene>
<evidence type="ECO:0000313" key="1">
    <source>
        <dbReference type="EMBL" id="MDX7718940.1"/>
    </source>
</evidence>
<dbReference type="Proteomes" id="UP001277183">
    <property type="component" value="Unassembled WGS sequence"/>
</dbReference>
<protein>
    <submittedName>
        <fullName evidence="1">Uncharacterized protein</fullName>
    </submittedName>
</protein>
<reference evidence="1" key="1">
    <citation type="submission" date="2023-11" db="EMBL/GenBank/DDBJ databases">
        <title>WGS of Aeromonas in Northern Israel.</title>
        <authorList>
            <person name="Hershko Y."/>
        </authorList>
    </citation>
    <scope>NUCLEOTIDE SEQUENCE</scope>
    <source>
        <strain evidence="1">77416</strain>
    </source>
</reference>
<dbReference type="AlphaFoldDB" id="A0AAW9EV40"/>
<proteinExistence type="predicted"/>
<organism evidence="1 2">
    <name type="scientific">Aeromonas caviae</name>
    <name type="common">Aeromonas punctata</name>
    <dbReference type="NCBI Taxonomy" id="648"/>
    <lineage>
        <taxon>Bacteria</taxon>
        <taxon>Pseudomonadati</taxon>
        <taxon>Pseudomonadota</taxon>
        <taxon>Gammaproteobacteria</taxon>
        <taxon>Aeromonadales</taxon>
        <taxon>Aeromonadaceae</taxon>
        <taxon>Aeromonas</taxon>
    </lineage>
</organism>
<dbReference type="RefSeq" id="WP_319886402.1">
    <property type="nucleotide sequence ID" value="NZ_JAWZVU010000002.1"/>
</dbReference>
<accession>A0AAW9EV40</accession>
<sequence length="142" mass="15391">MGNYTQGPWKLYRNDQSVGDARGYAVCDVWPRGDDGMASEEGKANARRIVACVNACRNLSNDELEQKGIVTSISARFLAAERSRDELLAALELMVAIHDEPSGFSGKYGKALDDAIQAQEEKIDERLLMARTAIAKAKGGAA</sequence>
<dbReference type="EMBL" id="JAWZVU010000002">
    <property type="protein sequence ID" value="MDX7718940.1"/>
    <property type="molecule type" value="Genomic_DNA"/>
</dbReference>
<comment type="caution">
    <text evidence="1">The sequence shown here is derived from an EMBL/GenBank/DDBJ whole genome shotgun (WGS) entry which is preliminary data.</text>
</comment>
<name>A0AAW9EV40_AERCA</name>